<feature type="transmembrane region" description="Helical" evidence="1">
    <location>
        <begin position="177"/>
        <end position="198"/>
    </location>
</feature>
<keyword evidence="1" id="KW-0812">Transmembrane</keyword>
<dbReference type="Gene3D" id="3.10.310.50">
    <property type="match status" value="1"/>
</dbReference>
<sequence length="249" mass="26578">MKLRFFSSLTLLIFVLVSSLLAVTPNFPNYVGYVNDFAGVIDADTEAKLTALCQGLEKANSAEMAIVTVPTVAPLDSKTYTTELFQKWGIGKKGKDNGILVLLAMAEKRIEIEPGYGLEGIINDAKAGRILDQYALPSFKRGDFARGLWLTAQALANEIKREPNPALEETVTSLQTIFGWVFVGVIIVIITMFALFFLGFSTQIIGALVGGVVGFVAWGIAGAVIGAVIGFMISLGKSGPGSMTGRTFG</sequence>
<evidence type="ECO:0000259" key="2">
    <source>
        <dbReference type="Pfam" id="PF04536"/>
    </source>
</evidence>
<evidence type="ECO:0000313" key="3">
    <source>
        <dbReference type="EMBL" id="OGC36030.1"/>
    </source>
</evidence>
<feature type="non-terminal residue" evidence="3">
    <location>
        <position position="249"/>
    </location>
</feature>
<dbReference type="STRING" id="1802583.A2311_02250"/>
<name>A0A1F4TU06_UNCSA</name>
<accession>A0A1F4TU06</accession>
<dbReference type="InterPro" id="IPR007621">
    <property type="entry name" value="TPM_dom"/>
</dbReference>
<dbReference type="PANTHER" id="PTHR30373:SF2">
    <property type="entry name" value="UPF0603 PROTEIN YGCG"/>
    <property type="match status" value="1"/>
</dbReference>
<reference evidence="3 4" key="1">
    <citation type="journal article" date="2016" name="Nat. Commun.">
        <title>Thousands of microbial genomes shed light on interconnected biogeochemical processes in an aquifer system.</title>
        <authorList>
            <person name="Anantharaman K."/>
            <person name="Brown C.T."/>
            <person name="Hug L.A."/>
            <person name="Sharon I."/>
            <person name="Castelle C.J."/>
            <person name="Probst A.J."/>
            <person name="Thomas B.C."/>
            <person name="Singh A."/>
            <person name="Wilkins M.J."/>
            <person name="Karaoz U."/>
            <person name="Brodie E.L."/>
            <person name="Williams K.H."/>
            <person name="Hubbard S.S."/>
            <person name="Banfield J.F."/>
        </authorList>
    </citation>
    <scope>NUCLEOTIDE SEQUENCE [LARGE SCALE GENOMIC DNA]</scope>
</reference>
<protein>
    <recommendedName>
        <fullName evidence="2">TPM domain-containing protein</fullName>
    </recommendedName>
</protein>
<gene>
    <name evidence="3" type="ORF">A2311_02250</name>
</gene>
<dbReference type="EMBL" id="MEUF01000020">
    <property type="protein sequence ID" value="OGC36030.1"/>
    <property type="molecule type" value="Genomic_DNA"/>
</dbReference>
<feature type="domain" description="TPM" evidence="2">
    <location>
        <begin position="34"/>
        <end position="156"/>
    </location>
</feature>
<feature type="transmembrane region" description="Helical" evidence="1">
    <location>
        <begin position="205"/>
        <end position="233"/>
    </location>
</feature>
<comment type="caution">
    <text evidence="3">The sequence shown here is derived from an EMBL/GenBank/DDBJ whole genome shotgun (WGS) entry which is preliminary data.</text>
</comment>
<dbReference type="PANTHER" id="PTHR30373">
    <property type="entry name" value="UPF0603 PROTEIN YGCG"/>
    <property type="match status" value="1"/>
</dbReference>
<dbReference type="Pfam" id="PF04536">
    <property type="entry name" value="TPM_phosphatase"/>
    <property type="match status" value="1"/>
</dbReference>
<proteinExistence type="predicted"/>
<keyword evidence="1" id="KW-0472">Membrane</keyword>
<dbReference type="Proteomes" id="UP000178951">
    <property type="component" value="Unassembled WGS sequence"/>
</dbReference>
<organism evidence="3 4">
    <name type="scientific">candidate division WOR-1 bacterium RIFOXYB2_FULL_48_7</name>
    <dbReference type="NCBI Taxonomy" id="1802583"/>
    <lineage>
        <taxon>Bacteria</taxon>
        <taxon>Bacillati</taxon>
        <taxon>Saganbacteria</taxon>
    </lineage>
</organism>
<evidence type="ECO:0000256" key="1">
    <source>
        <dbReference type="SAM" id="Phobius"/>
    </source>
</evidence>
<evidence type="ECO:0000313" key="4">
    <source>
        <dbReference type="Proteomes" id="UP000178951"/>
    </source>
</evidence>
<dbReference type="AlphaFoldDB" id="A0A1F4TU06"/>
<keyword evidence="1" id="KW-1133">Transmembrane helix</keyword>